<sequence length="171" mass="19829">MDNKEKLHIAVFPWLPYGHIMPFFKGLSSQLKMVIIFISTPNNMHRFPQIPDNLSSHLNFVQLPLPHAQGLPQGAESTAYFPIHQVPYVKQAQDMLQLALINFLKNSRSPPEIINGRRQQPEDFTVVPEWINFDFNISFKLHEIRVIKNGWTRCPIFTIIERCLKIAEPSL</sequence>
<organism evidence="1 2">
    <name type="scientific">Pistacia integerrima</name>
    <dbReference type="NCBI Taxonomy" id="434235"/>
    <lineage>
        <taxon>Eukaryota</taxon>
        <taxon>Viridiplantae</taxon>
        <taxon>Streptophyta</taxon>
        <taxon>Embryophyta</taxon>
        <taxon>Tracheophyta</taxon>
        <taxon>Spermatophyta</taxon>
        <taxon>Magnoliopsida</taxon>
        <taxon>eudicotyledons</taxon>
        <taxon>Gunneridae</taxon>
        <taxon>Pentapetalae</taxon>
        <taxon>rosids</taxon>
        <taxon>malvids</taxon>
        <taxon>Sapindales</taxon>
        <taxon>Anacardiaceae</taxon>
        <taxon>Pistacia</taxon>
    </lineage>
</organism>
<comment type="caution">
    <text evidence="1">The sequence shown here is derived from an EMBL/GenBank/DDBJ whole genome shotgun (WGS) entry which is preliminary data.</text>
</comment>
<evidence type="ECO:0000313" key="2">
    <source>
        <dbReference type="Proteomes" id="UP001163603"/>
    </source>
</evidence>
<dbReference type="Proteomes" id="UP001163603">
    <property type="component" value="Chromosome 8"/>
</dbReference>
<name>A0ACC0Y7V0_9ROSI</name>
<evidence type="ECO:0000313" key="1">
    <source>
        <dbReference type="EMBL" id="KAJ0030413.1"/>
    </source>
</evidence>
<accession>A0ACC0Y7V0</accession>
<dbReference type="EMBL" id="CM047743">
    <property type="protein sequence ID" value="KAJ0030413.1"/>
    <property type="molecule type" value="Genomic_DNA"/>
</dbReference>
<proteinExistence type="predicted"/>
<keyword evidence="2" id="KW-1185">Reference proteome</keyword>
<gene>
    <name evidence="1" type="ORF">Pint_13426</name>
</gene>
<protein>
    <submittedName>
        <fullName evidence="1">Uncharacterized protein</fullName>
    </submittedName>
</protein>
<reference evidence="2" key="1">
    <citation type="journal article" date="2023" name="G3 (Bethesda)">
        <title>Genome assembly and association tests identify interacting loci associated with vigor, precocity, and sex in interspecific pistachio rootstocks.</title>
        <authorList>
            <person name="Palmer W."/>
            <person name="Jacygrad E."/>
            <person name="Sagayaradj S."/>
            <person name="Cavanaugh K."/>
            <person name="Han R."/>
            <person name="Bertier L."/>
            <person name="Beede B."/>
            <person name="Kafkas S."/>
            <person name="Golino D."/>
            <person name="Preece J."/>
            <person name="Michelmore R."/>
        </authorList>
    </citation>
    <scope>NUCLEOTIDE SEQUENCE [LARGE SCALE GENOMIC DNA]</scope>
</reference>